<name>K9X018_9NOST</name>
<dbReference type="KEGG" id="csg:Cylst_3258"/>
<dbReference type="Proteomes" id="UP000010475">
    <property type="component" value="Chromosome"/>
</dbReference>
<dbReference type="eggNOG" id="ENOG503332N">
    <property type="taxonomic scope" value="Bacteria"/>
</dbReference>
<feature type="chain" id="PRO_5003938317" evidence="1">
    <location>
        <begin position="23"/>
        <end position="141"/>
    </location>
</feature>
<organism evidence="2 3">
    <name type="scientific">Cylindrospermum stagnale PCC 7417</name>
    <dbReference type="NCBI Taxonomy" id="56107"/>
    <lineage>
        <taxon>Bacteria</taxon>
        <taxon>Bacillati</taxon>
        <taxon>Cyanobacteriota</taxon>
        <taxon>Cyanophyceae</taxon>
        <taxon>Nostocales</taxon>
        <taxon>Nostocaceae</taxon>
        <taxon>Cylindrospermum</taxon>
    </lineage>
</organism>
<keyword evidence="3" id="KW-1185">Reference proteome</keyword>
<feature type="signal peptide" evidence="1">
    <location>
        <begin position="1"/>
        <end position="22"/>
    </location>
</feature>
<dbReference type="AlphaFoldDB" id="K9X018"/>
<dbReference type="HOGENOM" id="CLU_1823370_0_0_3"/>
<dbReference type="RefSeq" id="WP_015208671.1">
    <property type="nucleotide sequence ID" value="NC_019757.1"/>
</dbReference>
<dbReference type="EMBL" id="CP003642">
    <property type="protein sequence ID" value="AFZ25419.1"/>
    <property type="molecule type" value="Genomic_DNA"/>
</dbReference>
<evidence type="ECO:0000256" key="1">
    <source>
        <dbReference type="SAM" id="SignalP"/>
    </source>
</evidence>
<dbReference type="STRING" id="56107.Cylst_3258"/>
<proteinExistence type="predicted"/>
<dbReference type="PATRIC" id="fig|56107.3.peg.3566"/>
<sequence>MSKLISATLIATALVLTSTNNSDVTLAGTCASRCGTPPIQFTPGQYIRLEVVNRTYSLVKLEKSPGTPPISLEPGQELQFAQGDSLQPNLSVIFWNEKGWPLKAIVSKPNFGTLRVEIRPGRSNPGDRSIYILNDGRVNVL</sequence>
<gene>
    <name evidence="2" type="ORF">Cylst_3258</name>
</gene>
<keyword evidence="1" id="KW-0732">Signal</keyword>
<dbReference type="OrthoDB" id="463439at2"/>
<protein>
    <submittedName>
        <fullName evidence="2">Uncharacterized protein</fullName>
    </submittedName>
</protein>
<evidence type="ECO:0000313" key="2">
    <source>
        <dbReference type="EMBL" id="AFZ25419.1"/>
    </source>
</evidence>
<evidence type="ECO:0000313" key="3">
    <source>
        <dbReference type="Proteomes" id="UP000010475"/>
    </source>
</evidence>
<accession>K9X018</accession>
<reference evidence="2 3" key="1">
    <citation type="submission" date="2012-06" db="EMBL/GenBank/DDBJ databases">
        <title>Finished chromosome of genome of Cylindrospermum stagnale PCC 7417.</title>
        <authorList>
            <consortium name="US DOE Joint Genome Institute"/>
            <person name="Gugger M."/>
            <person name="Coursin T."/>
            <person name="Rippka R."/>
            <person name="Tandeau De Marsac N."/>
            <person name="Huntemann M."/>
            <person name="Wei C.-L."/>
            <person name="Han J."/>
            <person name="Detter J.C."/>
            <person name="Han C."/>
            <person name="Tapia R."/>
            <person name="Chen A."/>
            <person name="Kyrpides N."/>
            <person name="Mavromatis K."/>
            <person name="Markowitz V."/>
            <person name="Szeto E."/>
            <person name="Ivanova N."/>
            <person name="Pagani I."/>
            <person name="Pati A."/>
            <person name="Goodwin L."/>
            <person name="Nordberg H.P."/>
            <person name="Cantor M.N."/>
            <person name="Hua S.X."/>
            <person name="Woyke T."/>
            <person name="Kerfeld C.A."/>
        </authorList>
    </citation>
    <scope>NUCLEOTIDE SEQUENCE [LARGE SCALE GENOMIC DNA]</scope>
    <source>
        <strain evidence="2 3">PCC 7417</strain>
    </source>
</reference>